<dbReference type="SUPFAM" id="SSF51197">
    <property type="entry name" value="Clavaminate synthase-like"/>
    <property type="match status" value="1"/>
</dbReference>
<accession>A0AAJ0U781</accession>
<name>A0AAJ0U781_9GAMM</name>
<dbReference type="Proteomes" id="UP001296776">
    <property type="component" value="Unassembled WGS sequence"/>
</dbReference>
<organism evidence="3 4">
    <name type="scientific">Halochromatium glycolicum</name>
    <dbReference type="NCBI Taxonomy" id="85075"/>
    <lineage>
        <taxon>Bacteria</taxon>
        <taxon>Pseudomonadati</taxon>
        <taxon>Pseudomonadota</taxon>
        <taxon>Gammaproteobacteria</taxon>
        <taxon>Chromatiales</taxon>
        <taxon>Chromatiaceae</taxon>
        <taxon>Halochromatium</taxon>
    </lineage>
</organism>
<dbReference type="Gene3D" id="3.60.130.10">
    <property type="entry name" value="Clavaminate synthase-like"/>
    <property type="match status" value="1"/>
</dbReference>
<keyword evidence="3" id="KW-0223">Dioxygenase</keyword>
<gene>
    <name evidence="3" type="ORF">CKO40_19070</name>
</gene>
<dbReference type="RefSeq" id="WP_200348042.1">
    <property type="nucleotide sequence ID" value="NZ_NRSJ01000045.1"/>
</dbReference>
<evidence type="ECO:0000259" key="2">
    <source>
        <dbReference type="Pfam" id="PF02668"/>
    </source>
</evidence>
<dbReference type="Pfam" id="PF02668">
    <property type="entry name" value="TauD"/>
    <property type="match status" value="1"/>
</dbReference>
<dbReference type="AlphaFoldDB" id="A0AAJ0U781"/>
<evidence type="ECO:0000256" key="1">
    <source>
        <dbReference type="ARBA" id="ARBA00023002"/>
    </source>
</evidence>
<reference evidence="3" key="2">
    <citation type="journal article" date="2020" name="Microorganisms">
        <title>Osmotic Adaptation and Compatible Solute Biosynthesis of Phototrophic Bacteria as Revealed from Genome Analyses.</title>
        <authorList>
            <person name="Imhoff J.F."/>
            <person name="Rahn T."/>
            <person name="Kunzel S."/>
            <person name="Keller A."/>
            <person name="Neulinger S.C."/>
        </authorList>
    </citation>
    <scope>NUCLEOTIDE SEQUENCE</scope>
    <source>
        <strain evidence="3">DSM 11080</strain>
    </source>
</reference>
<proteinExistence type="predicted"/>
<dbReference type="EMBL" id="NRSJ01000045">
    <property type="protein sequence ID" value="MBK1706589.1"/>
    <property type="molecule type" value="Genomic_DNA"/>
</dbReference>
<reference evidence="3" key="1">
    <citation type="submission" date="2017-08" db="EMBL/GenBank/DDBJ databases">
        <authorList>
            <person name="Imhoff J.F."/>
            <person name="Rahn T."/>
            <person name="Kuenzel S."/>
            <person name="Neulinger S.C."/>
        </authorList>
    </citation>
    <scope>NUCLEOTIDE SEQUENCE</scope>
    <source>
        <strain evidence="3">DSM 11080</strain>
    </source>
</reference>
<dbReference type="InterPro" id="IPR003819">
    <property type="entry name" value="TauD/TfdA-like"/>
</dbReference>
<protein>
    <submittedName>
        <fullName evidence="3">Taurine catabolism dioxygenase TauD</fullName>
    </submittedName>
</protein>
<dbReference type="InterPro" id="IPR042098">
    <property type="entry name" value="TauD-like_sf"/>
</dbReference>
<keyword evidence="4" id="KW-1185">Reference proteome</keyword>
<comment type="caution">
    <text evidence="3">The sequence shown here is derived from an EMBL/GenBank/DDBJ whole genome shotgun (WGS) entry which is preliminary data.</text>
</comment>
<evidence type="ECO:0000313" key="3">
    <source>
        <dbReference type="EMBL" id="MBK1706589.1"/>
    </source>
</evidence>
<dbReference type="GO" id="GO:0016706">
    <property type="term" value="F:2-oxoglutarate-dependent dioxygenase activity"/>
    <property type="evidence" value="ECO:0007669"/>
    <property type="project" value="UniProtKB-ARBA"/>
</dbReference>
<sequence>MSDSPFDLAADTAYRRWRDAKLAAAPTELSALVVEVEDPRRLTPAQHDAILERCQRANMAIYVGKTGDDPDKAIPTALGSAFGLHRLDHNRGADEDAITSLTVQTDTDHRDFIPYSNRPIAWHTDGYYNAPEQQIRGLLLHCVHPAADGGANDLLDHEIAYILVRDQSPDYIRALMHPDCMTIPASYRDGEQVRPDRTGPVFSVSPSGRLHMRYTNRPRNVVWRNDPLTTEAVAYLKDVLHRDTPWHLSGRLESGWGLISTNVLHTRSGFTDGATPRLLYRARYYDEMALG</sequence>
<evidence type="ECO:0000313" key="4">
    <source>
        <dbReference type="Proteomes" id="UP001296776"/>
    </source>
</evidence>
<feature type="domain" description="TauD/TfdA-like" evidence="2">
    <location>
        <begin position="76"/>
        <end position="282"/>
    </location>
</feature>
<keyword evidence="1" id="KW-0560">Oxidoreductase</keyword>